<feature type="domain" description="Helicase ATP-binding" evidence="20">
    <location>
        <begin position="411"/>
        <end position="585"/>
    </location>
</feature>
<keyword evidence="9" id="KW-0378">Hydrolase</keyword>
<evidence type="ECO:0000313" key="22">
    <source>
        <dbReference type="EMBL" id="CAL8141407.1"/>
    </source>
</evidence>
<evidence type="ECO:0000256" key="4">
    <source>
        <dbReference type="ARBA" id="ARBA00015341"/>
    </source>
</evidence>
<evidence type="ECO:0000256" key="13">
    <source>
        <dbReference type="ARBA" id="ARBA00023204"/>
    </source>
</evidence>
<gene>
    <name evidence="22" type="ORF">ODALV1_LOCUS28703</name>
</gene>
<dbReference type="CDD" id="cd18793">
    <property type="entry name" value="SF2_C_SNF"/>
    <property type="match status" value="1"/>
</dbReference>
<feature type="compositionally biased region" description="Basic and acidic residues" evidence="19">
    <location>
        <begin position="34"/>
        <end position="49"/>
    </location>
</feature>
<keyword evidence="6" id="KW-0547">Nucleotide-binding</keyword>
<keyword evidence="16" id="KW-0131">Cell cycle</keyword>
<evidence type="ECO:0000256" key="15">
    <source>
        <dbReference type="ARBA" id="ARBA00023254"/>
    </source>
</evidence>
<dbReference type="InterPro" id="IPR038718">
    <property type="entry name" value="SNF2-like_sf"/>
</dbReference>
<accession>A0ABP1S1H5</accession>
<evidence type="ECO:0000256" key="17">
    <source>
        <dbReference type="ARBA" id="ARBA00024776"/>
    </source>
</evidence>
<keyword evidence="13" id="KW-0234">DNA repair</keyword>
<evidence type="ECO:0000256" key="3">
    <source>
        <dbReference type="ARBA" id="ARBA00011467"/>
    </source>
</evidence>
<reference evidence="22 23" key="1">
    <citation type="submission" date="2024-08" db="EMBL/GenBank/DDBJ databases">
        <authorList>
            <person name="Cucini C."/>
            <person name="Frati F."/>
        </authorList>
    </citation>
    <scope>NUCLEOTIDE SEQUENCE [LARGE SCALE GENOMIC DNA]</scope>
</reference>
<dbReference type="InterPro" id="IPR000330">
    <property type="entry name" value="SNF2_N"/>
</dbReference>
<comment type="function">
    <text evidence="17">Involved in mitotic DNA repair and meiotic recombination. Functions in the recombinational DNA repair pathway. Essential for interhomolog gene conversion (GC), but may have a less important role in intersister GC than spn-A/Rad51. In the presence of DNA, spn-A/Rad51 enhances the ATPase activity of okr/Rad54.</text>
</comment>
<dbReference type="InterPro" id="IPR049730">
    <property type="entry name" value="SNF2/RAD54-like_C"/>
</dbReference>
<evidence type="ECO:0000256" key="14">
    <source>
        <dbReference type="ARBA" id="ARBA00023242"/>
    </source>
</evidence>
<evidence type="ECO:0000256" key="5">
    <source>
        <dbReference type="ARBA" id="ARBA00022618"/>
    </source>
</evidence>
<feature type="region of interest" description="Disordered" evidence="19">
    <location>
        <begin position="34"/>
        <end position="55"/>
    </location>
</feature>
<dbReference type="PANTHER" id="PTHR45629:SF7">
    <property type="entry name" value="DNA EXCISION REPAIR PROTEIN ERCC-6-RELATED"/>
    <property type="match status" value="1"/>
</dbReference>
<dbReference type="PROSITE" id="PS51194">
    <property type="entry name" value="HELICASE_CTER"/>
    <property type="match status" value="1"/>
</dbReference>
<keyword evidence="8" id="KW-0498">Mitosis</keyword>
<keyword evidence="5" id="KW-0132">Cell division</keyword>
<dbReference type="InterPro" id="IPR014001">
    <property type="entry name" value="Helicase_ATP-bd"/>
</dbReference>
<proteinExistence type="inferred from homology"/>
<evidence type="ECO:0000256" key="11">
    <source>
        <dbReference type="ARBA" id="ARBA00022840"/>
    </source>
</evidence>
<keyword evidence="10" id="KW-0347">Helicase</keyword>
<comment type="similarity">
    <text evidence="2">Belongs to the SNF2/RAD54 helicase family.</text>
</comment>
<keyword evidence="11" id="KW-0067">ATP-binding</keyword>
<dbReference type="PROSITE" id="PS51192">
    <property type="entry name" value="HELICASE_ATP_BIND_1"/>
    <property type="match status" value="1"/>
</dbReference>
<evidence type="ECO:0000256" key="6">
    <source>
        <dbReference type="ARBA" id="ARBA00022741"/>
    </source>
</evidence>
<dbReference type="InterPro" id="IPR058951">
    <property type="entry name" value="WHD_Rad26_CSB-like"/>
</dbReference>
<dbReference type="Proteomes" id="UP001642540">
    <property type="component" value="Unassembled WGS sequence"/>
</dbReference>
<dbReference type="InterPro" id="IPR050496">
    <property type="entry name" value="SNF2_RAD54_helicase_repair"/>
</dbReference>
<dbReference type="Pfam" id="PF00176">
    <property type="entry name" value="SNF2-rel_dom"/>
    <property type="match status" value="1"/>
</dbReference>
<dbReference type="Gene3D" id="3.40.50.300">
    <property type="entry name" value="P-loop containing nucleotide triphosphate hydrolases"/>
    <property type="match status" value="1"/>
</dbReference>
<protein>
    <recommendedName>
        <fullName evidence="4">DNA repair and recombination protein RAD54-like</fullName>
    </recommendedName>
    <alternativeName>
        <fullName evidence="18">Protein okra</fullName>
    </alternativeName>
</protein>
<feature type="compositionally biased region" description="Basic and acidic residues" evidence="19">
    <location>
        <begin position="76"/>
        <end position="88"/>
    </location>
</feature>
<feature type="region of interest" description="Disordered" evidence="19">
    <location>
        <begin position="713"/>
        <end position="738"/>
    </location>
</feature>
<comment type="subunit">
    <text evidence="3">Interacts (via N-terminus) with spn-A/Rad51.</text>
</comment>
<dbReference type="CDD" id="cd18000">
    <property type="entry name" value="DEXHc_ERCC6"/>
    <property type="match status" value="1"/>
</dbReference>
<dbReference type="SMART" id="SM00490">
    <property type="entry name" value="HELICc"/>
    <property type="match status" value="1"/>
</dbReference>
<evidence type="ECO:0000256" key="9">
    <source>
        <dbReference type="ARBA" id="ARBA00022801"/>
    </source>
</evidence>
<dbReference type="Pfam" id="PF25875">
    <property type="entry name" value="WHD_Rad26_CSB"/>
    <property type="match status" value="1"/>
</dbReference>
<dbReference type="SUPFAM" id="SSF52540">
    <property type="entry name" value="P-loop containing nucleoside triphosphate hydrolases"/>
    <property type="match status" value="2"/>
</dbReference>
<comment type="subcellular location">
    <subcellularLocation>
        <location evidence="1">Nucleus</location>
    </subcellularLocation>
</comment>
<dbReference type="InterPro" id="IPR001650">
    <property type="entry name" value="Helicase_C-like"/>
</dbReference>
<evidence type="ECO:0000256" key="10">
    <source>
        <dbReference type="ARBA" id="ARBA00022806"/>
    </source>
</evidence>
<feature type="compositionally biased region" description="Basic residues" evidence="19">
    <location>
        <begin position="178"/>
        <end position="188"/>
    </location>
</feature>
<evidence type="ECO:0000256" key="12">
    <source>
        <dbReference type="ARBA" id="ARBA00023125"/>
    </source>
</evidence>
<feature type="compositionally biased region" description="Acidic residues" evidence="19">
    <location>
        <begin position="725"/>
        <end position="738"/>
    </location>
</feature>
<keyword evidence="23" id="KW-1185">Reference proteome</keyword>
<dbReference type="Pfam" id="PF00271">
    <property type="entry name" value="Helicase_C"/>
    <property type="match status" value="1"/>
</dbReference>
<feature type="domain" description="Helicase C-terminal" evidence="21">
    <location>
        <begin position="758"/>
        <end position="917"/>
    </location>
</feature>
<comment type="caution">
    <text evidence="22">The sequence shown here is derived from an EMBL/GenBank/DDBJ whole genome shotgun (WGS) entry which is preliminary data.</text>
</comment>
<keyword evidence="14" id="KW-0539">Nucleus</keyword>
<evidence type="ECO:0000259" key="21">
    <source>
        <dbReference type="PROSITE" id="PS51194"/>
    </source>
</evidence>
<dbReference type="EMBL" id="CAXLJM020000146">
    <property type="protein sequence ID" value="CAL8141407.1"/>
    <property type="molecule type" value="Genomic_DNA"/>
</dbReference>
<evidence type="ECO:0000256" key="16">
    <source>
        <dbReference type="ARBA" id="ARBA00023306"/>
    </source>
</evidence>
<keyword evidence="7" id="KW-0227">DNA damage</keyword>
<dbReference type="PANTHER" id="PTHR45629">
    <property type="entry name" value="SNF2/RAD54 FAMILY MEMBER"/>
    <property type="match status" value="1"/>
</dbReference>
<dbReference type="InterPro" id="IPR027417">
    <property type="entry name" value="P-loop_NTPase"/>
</dbReference>
<feature type="region of interest" description="Disordered" evidence="19">
    <location>
        <begin position="174"/>
        <end position="238"/>
    </location>
</feature>
<evidence type="ECO:0000256" key="18">
    <source>
        <dbReference type="ARBA" id="ARBA00029956"/>
    </source>
</evidence>
<name>A0ABP1S1H5_9HEXA</name>
<evidence type="ECO:0000256" key="2">
    <source>
        <dbReference type="ARBA" id="ARBA00007025"/>
    </source>
</evidence>
<feature type="region of interest" description="Disordered" evidence="19">
    <location>
        <begin position="946"/>
        <end position="971"/>
    </location>
</feature>
<evidence type="ECO:0000313" key="23">
    <source>
        <dbReference type="Proteomes" id="UP001642540"/>
    </source>
</evidence>
<feature type="region of interest" description="Disordered" evidence="19">
    <location>
        <begin position="76"/>
        <end position="119"/>
    </location>
</feature>
<evidence type="ECO:0000256" key="7">
    <source>
        <dbReference type="ARBA" id="ARBA00022763"/>
    </source>
</evidence>
<evidence type="ECO:0000256" key="1">
    <source>
        <dbReference type="ARBA" id="ARBA00004123"/>
    </source>
</evidence>
<keyword evidence="12" id="KW-0238">DNA-binding</keyword>
<evidence type="ECO:0000256" key="19">
    <source>
        <dbReference type="SAM" id="MobiDB-lite"/>
    </source>
</evidence>
<feature type="compositionally biased region" description="Basic and acidic residues" evidence="19">
    <location>
        <begin position="189"/>
        <end position="201"/>
    </location>
</feature>
<dbReference type="CDD" id="cd22254">
    <property type="entry name" value="CSB_WHD"/>
    <property type="match status" value="1"/>
</dbReference>
<feature type="compositionally biased region" description="Acidic residues" evidence="19">
    <location>
        <begin position="208"/>
        <end position="220"/>
    </location>
</feature>
<sequence length="1235" mass="140591">MEDESILAKLLGANAVDQAAFEKSFLTRLEENLKDVKETKQKGNDKPNDTDGNIDIEDASVHHVSKVVHWDYPDEKLGSQSAERRQLHEGPPISIRKQTTTRKNNSTNNFGGGFSSQPKIVTVENLETDRERKIRSGEMTPFGSEILQSSIVETPIHAKGSFLNFEKYLKEQTELQKSRRKLVTKKSKQKDYRFDEMDKRKQSNSSSDNEDDHEDNDDGVSLEAIKNKARKKMTASTSSIKKYSLDMHVIFPKKRKRKQKLGCGTNDDLRDVRRKPGKMAAETTAVYIHQSDDSEYVPSDNIASDDDCQTLTRQRSIRRQKKRTKIADYRFDEGSDWLDECSDDEHPIKSRSKKEADDGDYKYYLQRVKNWKKSERRVTGKMHSFDGGFKMPSYLWDSLYKYQKIGVKWLWELHQQRVGGILGDEMGLGKTIQIITFLAGVSCANLLFPFSNYRGLGPSIIICPATVMHQWVKEFHKWWPPFRVAILHESGSYSGSKATLIKSVQDSNGILITSYAGVVSNQNDILRYQWHYVILDEGHKIRNPDAQATLTLKQVATPHRFILSGSPLQNNLKELWSLFDFVYPGKLGTLPAFMEQFAVPITQGGYSNASEMQVATAFKCATILRNIINPYLLRRMKADVKTHLNLPEKNEQVLFCKMTDEQKTLYINYINSREIESIVHGRFNLFVGLINLRKICNHPHLFDGGPKLIKSTFSKTTPKSKSGMEDEEPRLEEDEGSDIELDPSDVFGHWTKSGKMIVVETLLKLWHKQKHKVLLFTQSRQMLCILENFVRQQNYNYLRLDGSTSIGTRQPLIQRFNVDPDLFVFILTTRVGGLGVNLTGANRIIIFDPDWNPSTDSQARERAWRIGQNRQVTIYRLITSGTIEEKIYHRQIFKQFLTNRVLKDPRQKRFFKSNDLLELFSFNEGSAKGTESEAIFAGTGSKIKFKKSKKHKSSNRGSEAKEKPSGKFRSVPFLEKQSKNEAVANDDDSCKNKDLQDSYVLQKLFSKSGVEAAFRHDSIVNTNEADYMIVEQEAERVAKEAACALKRSREQCWTADSGNVNWTGSHGIVRQSSELPKPKFGLKGVIASTSKSTSRNASSETAAGLCEPKHFSGPSLESNTCESTKPLSSSDILAIIRARNRPLTAPSTHENEGNSSAPYISVLQAEHQELFSDIRDYIAFQAVVDGQATTTELVTRFRTRLPPKETPLFKKMLGQLCTFRRVEGQGVWRLKPIFR</sequence>
<dbReference type="SMART" id="SM00487">
    <property type="entry name" value="DEXDc"/>
    <property type="match status" value="1"/>
</dbReference>
<organism evidence="22 23">
    <name type="scientific">Orchesella dallaii</name>
    <dbReference type="NCBI Taxonomy" id="48710"/>
    <lineage>
        <taxon>Eukaryota</taxon>
        <taxon>Metazoa</taxon>
        <taxon>Ecdysozoa</taxon>
        <taxon>Arthropoda</taxon>
        <taxon>Hexapoda</taxon>
        <taxon>Collembola</taxon>
        <taxon>Entomobryomorpha</taxon>
        <taxon>Entomobryoidea</taxon>
        <taxon>Orchesellidae</taxon>
        <taxon>Orchesellinae</taxon>
        <taxon>Orchesella</taxon>
    </lineage>
</organism>
<evidence type="ECO:0000256" key="8">
    <source>
        <dbReference type="ARBA" id="ARBA00022776"/>
    </source>
</evidence>
<dbReference type="Gene3D" id="3.40.50.10810">
    <property type="entry name" value="Tandem AAA-ATPase domain"/>
    <property type="match status" value="1"/>
</dbReference>
<keyword evidence="15" id="KW-0469">Meiosis</keyword>
<evidence type="ECO:0000259" key="20">
    <source>
        <dbReference type="PROSITE" id="PS51192"/>
    </source>
</evidence>